<organism evidence="1 2">
    <name type="scientific">Myroides marinus</name>
    <dbReference type="NCBI Taxonomy" id="703342"/>
    <lineage>
        <taxon>Bacteria</taxon>
        <taxon>Pseudomonadati</taxon>
        <taxon>Bacteroidota</taxon>
        <taxon>Flavobacteriia</taxon>
        <taxon>Flavobacteriales</taxon>
        <taxon>Flavobacteriaceae</taxon>
        <taxon>Myroides</taxon>
    </lineage>
</organism>
<gene>
    <name evidence="1" type="ORF">AV926_04340</name>
</gene>
<proteinExistence type="predicted"/>
<accession>A0A161UB87</accession>
<name>A0A161UB87_9FLAO</name>
<keyword evidence="2" id="KW-1185">Reference proteome</keyword>
<dbReference type="Proteomes" id="UP000076630">
    <property type="component" value="Unassembled WGS sequence"/>
</dbReference>
<sequence length="268" mass="31580">MLKSKFILLFTFFFSLLIQAQRIEDPKILSSKEIQKEQWILQDKEKNLTLQWTSTALEISLANKGVNQDLQKTVYAKIPIKKLHDDTDECVILTDAVQFLPTFVKVEWSQDDLEFLRVLENSAITLHAEGDILEVQKGKDMIYTLYSSNFDRMCKFLTRFDWGLIAINRNPDNLPKMITSFDFENKVIRGTVNDIPFEVKFDVYYDQDIFAFHSFELVHAKKNKNSRKVKDKLSKYFNSTVYRYDIAEQTLNFYKNDKLVLMFGFILK</sequence>
<dbReference type="AlphaFoldDB" id="A0A161UB87"/>
<protein>
    <submittedName>
        <fullName evidence="1">Uncharacterized protein</fullName>
    </submittedName>
</protein>
<evidence type="ECO:0000313" key="1">
    <source>
        <dbReference type="EMBL" id="KZE83617.1"/>
    </source>
</evidence>
<comment type="caution">
    <text evidence="1">The sequence shown here is derived from an EMBL/GenBank/DDBJ whole genome shotgun (WGS) entry which is preliminary data.</text>
</comment>
<evidence type="ECO:0000313" key="2">
    <source>
        <dbReference type="Proteomes" id="UP000076630"/>
    </source>
</evidence>
<reference evidence="1 2" key="1">
    <citation type="submission" date="2016-01" db="EMBL/GenBank/DDBJ databases">
        <title>Whole genome sequencing of Myroides marinus L41.</title>
        <authorList>
            <person name="Hong K.W."/>
        </authorList>
    </citation>
    <scope>NUCLEOTIDE SEQUENCE [LARGE SCALE GENOMIC DNA]</scope>
    <source>
        <strain evidence="1 2">L41</strain>
    </source>
</reference>
<dbReference type="OrthoDB" id="880459at2"/>
<dbReference type="EMBL" id="LQNU01000037">
    <property type="protein sequence ID" value="KZE83617.1"/>
    <property type="molecule type" value="Genomic_DNA"/>
</dbReference>
<dbReference type="RefSeq" id="WP_038986897.1">
    <property type="nucleotide sequence ID" value="NZ_JWJO01000036.1"/>
</dbReference>